<evidence type="ECO:0000256" key="10">
    <source>
        <dbReference type="ARBA" id="ARBA00023244"/>
    </source>
</evidence>
<dbReference type="FunFam" id="3.40.50.1400:FF:000009">
    <property type="entry name" value="Ferrochelatase"/>
    <property type="match status" value="1"/>
</dbReference>
<keyword evidence="9 12" id="KW-0456">Lyase</keyword>
<feature type="binding site" evidence="12">
    <location>
        <position position="54"/>
    </location>
    <ligand>
        <name>Fe-coproporphyrin III</name>
        <dbReference type="ChEBI" id="CHEBI:68438"/>
    </ligand>
</feature>
<keyword evidence="6 12" id="KW-0479">Metal-binding</keyword>
<name>A0A498D856_9BACI</name>
<evidence type="ECO:0000313" key="15">
    <source>
        <dbReference type="Proteomes" id="UP000270219"/>
    </source>
</evidence>
<protein>
    <recommendedName>
        <fullName evidence="4 12">Coproporphyrin III ferrochelatase</fullName>
        <ecNumber evidence="3 12">4.99.1.9</ecNumber>
    </recommendedName>
</protein>
<feature type="binding site" evidence="12">
    <location>
        <begin position="46"/>
        <end position="47"/>
    </location>
    <ligand>
        <name>Fe-coproporphyrin III</name>
        <dbReference type="ChEBI" id="CHEBI:68438"/>
    </ligand>
</feature>
<keyword evidence="7 12" id="KW-0408">Iron</keyword>
<keyword evidence="10 12" id="KW-0627">Porphyrin biosynthesis</keyword>
<accession>A0A498D856</accession>
<dbReference type="OrthoDB" id="9776380at2"/>
<dbReference type="RefSeq" id="WP_121522616.1">
    <property type="nucleotide sequence ID" value="NZ_RCHR01000003.1"/>
</dbReference>
<evidence type="ECO:0000256" key="3">
    <source>
        <dbReference type="ARBA" id="ARBA00013215"/>
    </source>
</evidence>
<dbReference type="EC" id="4.99.1.9" evidence="3 12"/>
<comment type="similarity">
    <text evidence="2 12 13">Belongs to the ferrochelatase family.</text>
</comment>
<evidence type="ECO:0000256" key="9">
    <source>
        <dbReference type="ARBA" id="ARBA00023239"/>
    </source>
</evidence>
<evidence type="ECO:0000256" key="12">
    <source>
        <dbReference type="HAMAP-Rule" id="MF_00323"/>
    </source>
</evidence>
<dbReference type="EMBL" id="RCHR01000003">
    <property type="protein sequence ID" value="RLL45027.1"/>
    <property type="molecule type" value="Genomic_DNA"/>
</dbReference>
<evidence type="ECO:0000256" key="2">
    <source>
        <dbReference type="ARBA" id="ARBA00007718"/>
    </source>
</evidence>
<comment type="subcellular location">
    <subcellularLocation>
        <location evidence="12 13">Cytoplasm</location>
    </subcellularLocation>
</comment>
<keyword evidence="15" id="KW-1185">Reference proteome</keyword>
<comment type="pathway">
    <text evidence="1 12 13">Porphyrin-containing compound metabolism; protoheme biosynthesis.</text>
</comment>
<dbReference type="InterPro" id="IPR001015">
    <property type="entry name" value="Ferrochelatase"/>
</dbReference>
<evidence type="ECO:0000256" key="6">
    <source>
        <dbReference type="ARBA" id="ARBA00022723"/>
    </source>
</evidence>
<evidence type="ECO:0000256" key="7">
    <source>
        <dbReference type="ARBA" id="ARBA00023004"/>
    </source>
</evidence>
<sequence>MEKKKLGLLVMAYGTPYKEEDIEPYYTHIRHGRKPEPEALQDLKDRYKAIGGISPLAKITEEQTKALEEAVNNSQDEYEFKAYIGLKHITPFIEDAVAEMAKDGIKEAVSIVLAPHYSTFSIKSYNDRAQTEAEKYGMTIKSVESWYKEPGFIKYWADGIREIFTNMNDEERKNAVLIVSAHSLPEKILKNGDPYSDQLHETAKLVAEAAGVENYEVGWQSEGNTPDPWLGPDVQDLTRDLYEQKGYRSFVYAPVGFVANHLEVLYDNDYECKVVCDEVGANYYRPEMPNANPEFIQMLAHVVLNATKSEA</sequence>
<keyword evidence="5 12" id="KW-0963">Cytoplasm</keyword>
<keyword evidence="8 12" id="KW-0350">Heme biosynthesis</keyword>
<dbReference type="UniPathway" id="UPA00252"/>
<dbReference type="CDD" id="cd03411">
    <property type="entry name" value="Ferrochelatase_N"/>
    <property type="match status" value="1"/>
</dbReference>
<feature type="binding site" evidence="12">
    <location>
        <position position="125"/>
    </location>
    <ligand>
        <name>Fe-coproporphyrin III</name>
        <dbReference type="ChEBI" id="CHEBI:68438"/>
    </ligand>
</feature>
<feature type="binding site" evidence="12">
    <location>
        <position position="182"/>
    </location>
    <ligand>
        <name>Fe(2+)</name>
        <dbReference type="ChEBI" id="CHEBI:29033"/>
    </ligand>
</feature>
<dbReference type="InterPro" id="IPR033659">
    <property type="entry name" value="Ferrochelatase_N"/>
</dbReference>
<dbReference type="Pfam" id="PF00762">
    <property type="entry name" value="Ferrochelatase"/>
    <property type="match status" value="1"/>
</dbReference>
<dbReference type="InterPro" id="IPR019772">
    <property type="entry name" value="Ferrochelatase_AS"/>
</dbReference>
<feature type="binding site" evidence="12">
    <location>
        <position position="263"/>
    </location>
    <ligand>
        <name>Fe(2+)</name>
        <dbReference type="ChEBI" id="CHEBI:29033"/>
    </ligand>
</feature>
<dbReference type="GO" id="GO:0046872">
    <property type="term" value="F:metal ion binding"/>
    <property type="evidence" value="ECO:0007669"/>
    <property type="project" value="UniProtKB-UniRule"/>
</dbReference>
<dbReference type="GO" id="GO:0004325">
    <property type="term" value="F:ferrochelatase activity"/>
    <property type="evidence" value="ECO:0007669"/>
    <property type="project" value="UniProtKB-UniRule"/>
</dbReference>
<organism evidence="14 15">
    <name type="scientific">Oceanobacillus piezotolerans</name>
    <dbReference type="NCBI Taxonomy" id="2448030"/>
    <lineage>
        <taxon>Bacteria</taxon>
        <taxon>Bacillati</taxon>
        <taxon>Bacillota</taxon>
        <taxon>Bacilli</taxon>
        <taxon>Bacillales</taxon>
        <taxon>Bacillaceae</taxon>
        <taxon>Oceanobacillus</taxon>
    </lineage>
</organism>
<proteinExistence type="inferred from homology"/>
<evidence type="ECO:0000256" key="11">
    <source>
        <dbReference type="ARBA" id="ARBA00024536"/>
    </source>
</evidence>
<dbReference type="NCBIfam" id="NF009095">
    <property type="entry name" value="PRK12435.1"/>
    <property type="match status" value="1"/>
</dbReference>
<reference evidence="14 15" key="1">
    <citation type="submission" date="2018-10" db="EMBL/GenBank/DDBJ databases">
        <title>Oceanobacillus sp. YLB-02 draft genome.</title>
        <authorList>
            <person name="Yu L."/>
        </authorList>
    </citation>
    <scope>NUCLEOTIDE SEQUENCE [LARGE SCALE GENOMIC DNA]</scope>
    <source>
        <strain evidence="14 15">YLB-02</strain>
    </source>
</reference>
<dbReference type="PANTHER" id="PTHR11108">
    <property type="entry name" value="FERROCHELATASE"/>
    <property type="match status" value="1"/>
</dbReference>
<dbReference type="CDD" id="cd00419">
    <property type="entry name" value="Ferrochelatase_C"/>
    <property type="match status" value="1"/>
</dbReference>
<dbReference type="Proteomes" id="UP000270219">
    <property type="component" value="Unassembled WGS sequence"/>
</dbReference>
<gene>
    <name evidence="14" type="primary">hemH</name>
    <name evidence="12" type="synonym">cpfC</name>
    <name evidence="14" type="ORF">D8M04_09140</name>
</gene>
<dbReference type="SUPFAM" id="SSF53800">
    <property type="entry name" value="Chelatase"/>
    <property type="match status" value="1"/>
</dbReference>
<evidence type="ECO:0000256" key="5">
    <source>
        <dbReference type="ARBA" id="ARBA00022490"/>
    </source>
</evidence>
<dbReference type="NCBIfam" id="TIGR00109">
    <property type="entry name" value="hemH"/>
    <property type="match status" value="1"/>
</dbReference>
<dbReference type="PROSITE" id="PS00534">
    <property type="entry name" value="FERROCHELATASE"/>
    <property type="match status" value="1"/>
</dbReference>
<dbReference type="PANTHER" id="PTHR11108:SF1">
    <property type="entry name" value="FERROCHELATASE, MITOCHONDRIAL"/>
    <property type="match status" value="1"/>
</dbReference>
<dbReference type="AlphaFoldDB" id="A0A498D856"/>
<evidence type="ECO:0000256" key="1">
    <source>
        <dbReference type="ARBA" id="ARBA00004744"/>
    </source>
</evidence>
<comment type="function">
    <text evidence="12 13">Involved in coproporphyrin-dependent heme b biosynthesis. Catalyzes the insertion of ferrous iron into coproporphyrin III to form Fe-coproporphyrin III.</text>
</comment>
<comment type="caution">
    <text evidence="14">The sequence shown here is derived from an EMBL/GenBank/DDBJ whole genome shotgun (WGS) entry which is preliminary data.</text>
</comment>
<comment type="catalytic activity">
    <reaction evidence="11">
        <text>Fe-coproporphyrin III + 2 H(+) = coproporphyrin III + Fe(2+)</text>
        <dbReference type="Rhea" id="RHEA:49572"/>
        <dbReference type="ChEBI" id="CHEBI:15378"/>
        <dbReference type="ChEBI" id="CHEBI:29033"/>
        <dbReference type="ChEBI" id="CHEBI:68438"/>
        <dbReference type="ChEBI" id="CHEBI:131725"/>
        <dbReference type="EC" id="4.99.1.9"/>
    </reaction>
    <physiologicalReaction direction="right-to-left" evidence="11">
        <dbReference type="Rhea" id="RHEA:49574"/>
    </physiologicalReaction>
</comment>
<evidence type="ECO:0000256" key="13">
    <source>
        <dbReference type="RuleBase" id="RU000607"/>
    </source>
</evidence>
<feature type="binding site" description="axial binding residue" evidence="12">
    <location>
        <position position="13"/>
    </location>
    <ligand>
        <name>Fe-coproporphyrin III</name>
        <dbReference type="ChEBI" id="CHEBI:68438"/>
    </ligand>
    <ligandPart>
        <name>Fe</name>
        <dbReference type="ChEBI" id="CHEBI:18248"/>
    </ligandPart>
</feature>
<evidence type="ECO:0000256" key="8">
    <source>
        <dbReference type="ARBA" id="ARBA00023133"/>
    </source>
</evidence>
<dbReference type="GO" id="GO:0005737">
    <property type="term" value="C:cytoplasm"/>
    <property type="evidence" value="ECO:0007669"/>
    <property type="project" value="UniProtKB-SubCell"/>
</dbReference>
<dbReference type="GO" id="GO:0006783">
    <property type="term" value="P:heme biosynthetic process"/>
    <property type="evidence" value="ECO:0007669"/>
    <property type="project" value="UniProtKB-UniRule"/>
</dbReference>
<evidence type="ECO:0000313" key="14">
    <source>
        <dbReference type="EMBL" id="RLL45027.1"/>
    </source>
</evidence>
<dbReference type="HAMAP" id="MF_00323">
    <property type="entry name" value="Ferrochelatase"/>
    <property type="match status" value="1"/>
</dbReference>
<evidence type="ECO:0000256" key="4">
    <source>
        <dbReference type="ARBA" id="ARBA00019484"/>
    </source>
</evidence>
<feature type="binding site" evidence="12">
    <location>
        <position position="30"/>
    </location>
    <ligand>
        <name>Fe-coproporphyrin III</name>
        <dbReference type="ChEBI" id="CHEBI:68438"/>
    </ligand>
</feature>
<dbReference type="InterPro" id="IPR033644">
    <property type="entry name" value="Ferrochelatase_C"/>
</dbReference>
<dbReference type="Gene3D" id="3.40.50.1400">
    <property type="match status" value="2"/>
</dbReference>